<name>U6KPT8_EIMTE</name>
<evidence type="ECO:0000313" key="3">
    <source>
        <dbReference type="EMBL" id="CDJ38317.1"/>
    </source>
</evidence>
<feature type="compositionally biased region" description="Low complexity" evidence="1">
    <location>
        <begin position="153"/>
        <end position="168"/>
    </location>
</feature>
<keyword evidence="4" id="KW-1185">Reference proteome</keyword>
<dbReference type="RefSeq" id="XP_013229155.1">
    <property type="nucleotide sequence ID" value="XM_013373701.1"/>
</dbReference>
<dbReference type="AlphaFoldDB" id="U6KPT8"/>
<feature type="chain" id="PRO_5004671798" evidence="2">
    <location>
        <begin position="21"/>
        <end position="407"/>
    </location>
</feature>
<organism evidence="3 4">
    <name type="scientific">Eimeria tenella</name>
    <name type="common">Coccidian parasite</name>
    <dbReference type="NCBI Taxonomy" id="5802"/>
    <lineage>
        <taxon>Eukaryota</taxon>
        <taxon>Sar</taxon>
        <taxon>Alveolata</taxon>
        <taxon>Apicomplexa</taxon>
        <taxon>Conoidasida</taxon>
        <taxon>Coccidia</taxon>
        <taxon>Eucoccidiorida</taxon>
        <taxon>Eimeriorina</taxon>
        <taxon>Eimeriidae</taxon>
        <taxon>Eimeria</taxon>
    </lineage>
</organism>
<evidence type="ECO:0000256" key="1">
    <source>
        <dbReference type="SAM" id="MobiDB-lite"/>
    </source>
</evidence>
<dbReference type="OrthoDB" id="354588at2759"/>
<reference evidence="3" key="2">
    <citation type="submission" date="2013-10" db="EMBL/GenBank/DDBJ databases">
        <authorList>
            <person name="Aslett M."/>
        </authorList>
    </citation>
    <scope>NUCLEOTIDE SEQUENCE [LARGE SCALE GENOMIC DNA]</scope>
    <source>
        <strain evidence="3">Houghton</strain>
    </source>
</reference>
<sequence length="407" mass="44495">MRAPLLVASVVLQQCGTSAAYRIHTADEAAIYRLLGHPALGPLSNLAAQLQLLEAATPCLLRAAAEDPEAAECAQALRLRSRQLRPILKDPAARGEAEDEQALLLAESAREVHEAVAQSGGCAELPGVDVEEALEAAQLEAKDSPALRQTPPGCSSSSSSGSSCSSSAGSSHRLAERFVIQEFIPHSEALFSISEGLKDLGARGHPHGGAAALEFLSESWKSVKDKVAAAGSRLLQQVRRARQAVQQQSSSGEAQRLAALAKYAEKVSDLRKRKQQRIILSIDLIQFNLQDLAKKLKAMQLAFEVETVLPHLQYLHSDLESAKNKLSLQTEVEGLLRRVRAQAAAALGLQNKAKEEDQMDLMAPLVRFQDLVDYTKSEEKQDRFLHELSRLRNRLRKLHQEAARLRR</sequence>
<accession>U6KPT8</accession>
<dbReference type="VEuPathDB" id="ToxoDB:ETH2_1337300"/>
<feature type="signal peptide" evidence="2">
    <location>
        <begin position="1"/>
        <end position="20"/>
    </location>
</feature>
<dbReference type="GeneID" id="25254376"/>
<reference evidence="3" key="1">
    <citation type="submission" date="2013-10" db="EMBL/GenBank/DDBJ databases">
        <title>Genomic analysis of the causative agents of coccidiosis in chickens.</title>
        <authorList>
            <person name="Reid A.J."/>
            <person name="Blake D."/>
            <person name="Billington K."/>
            <person name="Browne H."/>
            <person name="Dunn M."/>
            <person name="Hung S."/>
            <person name="Kawahara F."/>
            <person name="Miranda-Saavedra D."/>
            <person name="Mourier T."/>
            <person name="Nagra H."/>
            <person name="Otto T.D."/>
            <person name="Rawlings N."/>
            <person name="Sanchez A."/>
            <person name="Sanders M."/>
            <person name="Subramaniam C."/>
            <person name="Tay Y."/>
            <person name="Dear P."/>
            <person name="Doerig C."/>
            <person name="Gruber A."/>
            <person name="Parkinson J."/>
            <person name="Shirley M."/>
            <person name="Wan K.L."/>
            <person name="Berriman M."/>
            <person name="Tomley F."/>
            <person name="Pain A."/>
        </authorList>
    </citation>
    <scope>NUCLEOTIDE SEQUENCE [LARGE SCALE GENOMIC DNA]</scope>
    <source>
        <strain evidence="3">Houghton</strain>
    </source>
</reference>
<feature type="region of interest" description="Disordered" evidence="1">
    <location>
        <begin position="141"/>
        <end position="168"/>
    </location>
</feature>
<proteinExistence type="predicted"/>
<dbReference type="EMBL" id="HG673835">
    <property type="protein sequence ID" value="CDJ38317.1"/>
    <property type="molecule type" value="Genomic_DNA"/>
</dbReference>
<protein>
    <submittedName>
        <fullName evidence="3">Uncharacterized protein</fullName>
    </submittedName>
</protein>
<gene>
    <name evidence="3" type="ORF">ETH_00026400</name>
</gene>
<dbReference type="Proteomes" id="UP000030747">
    <property type="component" value="Unassembled WGS sequence"/>
</dbReference>
<evidence type="ECO:0000313" key="4">
    <source>
        <dbReference type="Proteomes" id="UP000030747"/>
    </source>
</evidence>
<dbReference type="VEuPathDB" id="ToxoDB:ETH_00026400"/>
<keyword evidence="2" id="KW-0732">Signal</keyword>
<evidence type="ECO:0000256" key="2">
    <source>
        <dbReference type="SAM" id="SignalP"/>
    </source>
</evidence>